<dbReference type="RefSeq" id="XP_022392263.1">
    <property type="nucleotide sequence ID" value="XM_022529521.1"/>
</dbReference>
<gene>
    <name evidence="2" type="ORF">ABOM_002391</name>
</gene>
<proteinExistence type="predicted"/>
<reference evidence="2 3" key="1">
    <citation type="journal article" date="2016" name="Genome Biol. Evol.">
        <title>Draft genome sequence of an aflatoxigenic Aspergillus species, A. bombycis.</title>
        <authorList>
            <person name="Moore G.G."/>
            <person name="Mack B.M."/>
            <person name="Beltz S.B."/>
            <person name="Gilbert M.K."/>
        </authorList>
    </citation>
    <scope>NUCLEOTIDE SEQUENCE [LARGE SCALE GENOMIC DNA]</scope>
    <source>
        <strain evidence="3">NRRL 26010</strain>
    </source>
</reference>
<evidence type="ECO:0000256" key="1">
    <source>
        <dbReference type="SAM" id="MobiDB-lite"/>
    </source>
</evidence>
<keyword evidence="3" id="KW-1185">Reference proteome</keyword>
<dbReference type="OrthoDB" id="5378502at2759"/>
<dbReference type="AlphaFoldDB" id="A0A1F8A9Y1"/>
<sequence length="662" mass="74886">MRLRESIRPPERYESEHFYTSLGQKSLRQHRNTNRPPYIDFNPNLPPAVFPTLDFPRPTVPETDKCTQSKGEEETNSENTPQHGREQPGHYGEDKGSREAGDDLEDIPIHQLESYAASNGDLNPIYAKNMATIAAADPSASNDLHYETDGIDAHDEDDSTHEIPNPKWSDLCPGIQVEIFDNLLQCYTWKDACYKLNLTREDQEEVEEHIYARDKQMEQEESQMKIMRRKQLRALLKIDNSARHLQDSHQFVFRKISRGATGYLRRSTMPDYLMCHSKEVMNAKRYLRQHGLNPRYAGDWGSSISPTHPSGNDQDQDMSNLGKQVNCAQYMELATDTTDDDMMDFAFHHKAPTAIPDKQSFINTIGTAAVASPRDMALCRGDLNAAPRWLNLLYQHSIRNYQPAFRENKLVCLKIGTEHAAQIHDTQPIACIQPARLVKRFPPIDAIYYDPPLWNPEITQNNGARTNPTMLPKPSSALGRELQPLQRTMGGNWSYNSFESHRATSSMRFQQKLEEARLETQRARRCGTQQLAGDRGYEPYFTPRQSPDGISQAPSPAIGRFMSPNISGELCGTSMSSQSEDSSRTVTSTGTCLHDSTERRAASGTMYLSSIPSTSYHSGKRQIQPSVAHTMQSDEEQEVQRGEDEYCTTDDEVVLLPAGNPH</sequence>
<dbReference type="EMBL" id="LYCR01000015">
    <property type="protein sequence ID" value="OGM48546.1"/>
    <property type="molecule type" value="Genomic_DNA"/>
</dbReference>
<feature type="compositionally biased region" description="Basic and acidic residues" evidence="1">
    <location>
        <begin position="62"/>
        <end position="73"/>
    </location>
</feature>
<dbReference type="GeneID" id="34445781"/>
<feature type="compositionally biased region" description="Basic and acidic residues" evidence="1">
    <location>
        <begin position="1"/>
        <end position="17"/>
    </location>
</feature>
<evidence type="ECO:0000313" key="3">
    <source>
        <dbReference type="Proteomes" id="UP000179179"/>
    </source>
</evidence>
<comment type="caution">
    <text evidence="2">The sequence shown here is derived from an EMBL/GenBank/DDBJ whole genome shotgun (WGS) entry which is preliminary data.</text>
</comment>
<dbReference type="Proteomes" id="UP000179179">
    <property type="component" value="Unassembled WGS sequence"/>
</dbReference>
<dbReference type="STRING" id="109264.A0A1F8A9Y1"/>
<feature type="region of interest" description="Disordered" evidence="1">
    <location>
        <begin position="1"/>
        <end position="102"/>
    </location>
</feature>
<organism evidence="2 3">
    <name type="scientific">Aspergillus bombycis</name>
    <dbReference type="NCBI Taxonomy" id="109264"/>
    <lineage>
        <taxon>Eukaryota</taxon>
        <taxon>Fungi</taxon>
        <taxon>Dikarya</taxon>
        <taxon>Ascomycota</taxon>
        <taxon>Pezizomycotina</taxon>
        <taxon>Eurotiomycetes</taxon>
        <taxon>Eurotiomycetidae</taxon>
        <taxon>Eurotiales</taxon>
        <taxon>Aspergillaceae</taxon>
        <taxon>Aspergillus</taxon>
    </lineage>
</organism>
<name>A0A1F8A9Y1_9EURO</name>
<protein>
    <submittedName>
        <fullName evidence="2">Uncharacterized protein</fullName>
    </submittedName>
</protein>
<feature type="compositionally biased region" description="Basic and acidic residues" evidence="1">
    <location>
        <begin position="83"/>
        <end position="101"/>
    </location>
</feature>
<accession>A0A1F8A9Y1</accession>
<evidence type="ECO:0000313" key="2">
    <source>
        <dbReference type="EMBL" id="OGM48546.1"/>
    </source>
</evidence>